<dbReference type="Gene3D" id="3.40.1190.20">
    <property type="match status" value="1"/>
</dbReference>
<evidence type="ECO:0000313" key="7">
    <source>
        <dbReference type="EMBL" id="MBS4194875.1"/>
    </source>
</evidence>
<dbReference type="GO" id="GO:0005524">
    <property type="term" value="F:ATP binding"/>
    <property type="evidence" value="ECO:0007669"/>
    <property type="project" value="UniProtKB-KW"/>
</dbReference>
<protein>
    <submittedName>
        <fullName evidence="7">Sugar kinase</fullName>
    </submittedName>
</protein>
<keyword evidence="8" id="KW-1185">Reference proteome</keyword>
<dbReference type="InterPro" id="IPR050306">
    <property type="entry name" value="PfkB_Carbo_kinase"/>
</dbReference>
<keyword evidence="2" id="KW-0808">Transferase</keyword>
<dbReference type="Pfam" id="PF00294">
    <property type="entry name" value="PfkB"/>
    <property type="match status" value="1"/>
</dbReference>
<proteinExistence type="inferred from homology"/>
<keyword evidence="3" id="KW-0547">Nucleotide-binding</keyword>
<dbReference type="EMBL" id="JAGYPG010000001">
    <property type="protein sequence ID" value="MBS4194875.1"/>
    <property type="molecule type" value="Genomic_DNA"/>
</dbReference>
<dbReference type="PANTHER" id="PTHR43085">
    <property type="entry name" value="HEXOKINASE FAMILY MEMBER"/>
    <property type="match status" value="1"/>
</dbReference>
<evidence type="ECO:0000256" key="3">
    <source>
        <dbReference type="ARBA" id="ARBA00022741"/>
    </source>
</evidence>
<dbReference type="InterPro" id="IPR029056">
    <property type="entry name" value="Ribokinase-like"/>
</dbReference>
<dbReference type="SUPFAM" id="SSF53613">
    <property type="entry name" value="Ribokinase-like"/>
    <property type="match status" value="1"/>
</dbReference>
<dbReference type="Proteomes" id="UP000681414">
    <property type="component" value="Unassembled WGS sequence"/>
</dbReference>
<organism evidence="7 8">
    <name type="scientific">Lederbergia citri</name>
    <dbReference type="NCBI Taxonomy" id="2833580"/>
    <lineage>
        <taxon>Bacteria</taxon>
        <taxon>Bacillati</taxon>
        <taxon>Bacillota</taxon>
        <taxon>Bacilli</taxon>
        <taxon>Bacillales</taxon>
        <taxon>Bacillaceae</taxon>
        <taxon>Lederbergia</taxon>
    </lineage>
</organism>
<sequence>MDRQFPEVVTFGESMVLMTPMNTKGIEYNSEFIKSFGGAESNFAIALARLGQKAGWFSRLGNDPFGRYILKAIRGEGVDVSRAELTDQAPTGFMLRETVAGKTSVYYYRSGSAASKLSPKQIEEEYIKKSKILHITGITCAISESARNAVYEAVQMAKKHGVKICFDPNLRLKLWSLDEARETLLPLAEQANYFLPGLDELKLLYDTSNDDEVFSRLKELKAVSIVKGGHNETLLVENGKVDSFSYMPVEKVIDPVGAGDGFCAGFVSGLLKGFSHQESVQLANIVGALVIQSEGDWEGLPTWDEVQAIINKEIHIER</sequence>
<dbReference type="CDD" id="cd01166">
    <property type="entry name" value="KdgK"/>
    <property type="match status" value="1"/>
</dbReference>
<dbReference type="InterPro" id="IPR011611">
    <property type="entry name" value="PfkB_dom"/>
</dbReference>
<keyword evidence="4 7" id="KW-0418">Kinase</keyword>
<feature type="domain" description="Carbohydrate kinase PfkB" evidence="6">
    <location>
        <begin position="7"/>
        <end position="302"/>
    </location>
</feature>
<name>A0A942TBX7_9BACI</name>
<gene>
    <name evidence="7" type="ORF">KHA97_07270</name>
</gene>
<evidence type="ECO:0000256" key="4">
    <source>
        <dbReference type="ARBA" id="ARBA00022777"/>
    </source>
</evidence>
<comment type="caution">
    <text evidence="7">The sequence shown here is derived from an EMBL/GenBank/DDBJ whole genome shotgun (WGS) entry which is preliminary data.</text>
</comment>
<dbReference type="InterPro" id="IPR002173">
    <property type="entry name" value="Carboh/pur_kinase_PfkB_CS"/>
</dbReference>
<evidence type="ECO:0000259" key="6">
    <source>
        <dbReference type="Pfam" id="PF00294"/>
    </source>
</evidence>
<evidence type="ECO:0000256" key="2">
    <source>
        <dbReference type="ARBA" id="ARBA00022679"/>
    </source>
</evidence>
<dbReference type="AlphaFoldDB" id="A0A942TBX7"/>
<dbReference type="RefSeq" id="WP_213124022.1">
    <property type="nucleotide sequence ID" value="NZ_JAGYPG010000001.1"/>
</dbReference>
<keyword evidence="5" id="KW-0067">ATP-binding</keyword>
<evidence type="ECO:0000313" key="8">
    <source>
        <dbReference type="Proteomes" id="UP000681414"/>
    </source>
</evidence>
<reference evidence="7 8" key="1">
    <citation type="submission" date="2021-05" db="EMBL/GenBank/DDBJ databases">
        <title>Novel Bacillus species.</title>
        <authorList>
            <person name="Liu G."/>
        </authorList>
    </citation>
    <scope>NUCLEOTIDE SEQUENCE [LARGE SCALE GENOMIC DNA]</scope>
    <source>
        <strain evidence="8">FJAT-49780</strain>
    </source>
</reference>
<dbReference type="GO" id="GO:0016301">
    <property type="term" value="F:kinase activity"/>
    <property type="evidence" value="ECO:0007669"/>
    <property type="project" value="UniProtKB-KW"/>
</dbReference>
<comment type="similarity">
    <text evidence="1">Belongs to the carbohydrate kinase PfkB family.</text>
</comment>
<evidence type="ECO:0000256" key="1">
    <source>
        <dbReference type="ARBA" id="ARBA00010688"/>
    </source>
</evidence>
<accession>A0A942TBX7</accession>
<dbReference type="PANTHER" id="PTHR43085:SF1">
    <property type="entry name" value="PSEUDOURIDINE KINASE-RELATED"/>
    <property type="match status" value="1"/>
</dbReference>
<evidence type="ECO:0000256" key="5">
    <source>
        <dbReference type="ARBA" id="ARBA00022840"/>
    </source>
</evidence>
<dbReference type="PROSITE" id="PS00584">
    <property type="entry name" value="PFKB_KINASES_2"/>
    <property type="match status" value="1"/>
</dbReference>